<gene>
    <name evidence="1" type="ORF">LPB144_05260</name>
</gene>
<dbReference type="AlphaFoldDB" id="A0A1L3J3Z6"/>
<proteinExistence type="predicted"/>
<sequence length="135" mass="15378">MNTAEVRFKIKDTTGNKSRIDPGKVKFIKSSNSVDGDCIIATVYGKWFIKRIINGRIKVYQLVDGIIFFTSKDDSEVISNDFGGLHKREDSKERIRPLIEDNAIILQEFNSMKGSEKNILHIIEKYNALEGPNEI</sequence>
<organism evidence="1 2">
    <name type="scientific">Christiangramia salexigens</name>
    <dbReference type="NCBI Taxonomy" id="1913577"/>
    <lineage>
        <taxon>Bacteria</taxon>
        <taxon>Pseudomonadati</taxon>
        <taxon>Bacteroidota</taxon>
        <taxon>Flavobacteriia</taxon>
        <taxon>Flavobacteriales</taxon>
        <taxon>Flavobacteriaceae</taxon>
        <taxon>Christiangramia</taxon>
    </lineage>
</organism>
<evidence type="ECO:0000313" key="2">
    <source>
        <dbReference type="Proteomes" id="UP000182510"/>
    </source>
</evidence>
<keyword evidence="2" id="KW-1185">Reference proteome</keyword>
<dbReference type="STRING" id="1913577.LPB144_05260"/>
<dbReference type="KEGG" id="grl:LPB144_05260"/>
<name>A0A1L3J3Z6_9FLAO</name>
<protein>
    <submittedName>
        <fullName evidence="1">Uncharacterized protein</fullName>
    </submittedName>
</protein>
<evidence type="ECO:0000313" key="1">
    <source>
        <dbReference type="EMBL" id="APG59857.1"/>
    </source>
</evidence>
<dbReference type="Proteomes" id="UP000182510">
    <property type="component" value="Chromosome"/>
</dbReference>
<reference evidence="1 2" key="1">
    <citation type="submission" date="2016-11" db="EMBL/GenBank/DDBJ databases">
        <title>Gramella sp. LPB0144 isolated from marine environment.</title>
        <authorList>
            <person name="Kim E."/>
            <person name="Yi H."/>
        </authorList>
    </citation>
    <scope>NUCLEOTIDE SEQUENCE [LARGE SCALE GENOMIC DNA]</scope>
    <source>
        <strain evidence="1 2">LPB0144</strain>
    </source>
</reference>
<accession>A0A1L3J3Z6</accession>
<dbReference type="EMBL" id="CP018153">
    <property type="protein sequence ID" value="APG59857.1"/>
    <property type="molecule type" value="Genomic_DNA"/>
</dbReference>